<dbReference type="GO" id="GO:0004984">
    <property type="term" value="F:olfactory receptor activity"/>
    <property type="evidence" value="ECO:0007669"/>
    <property type="project" value="InterPro"/>
</dbReference>
<evidence type="ECO:0000313" key="11">
    <source>
        <dbReference type="EnsemblMetazoa" id="GBRI044639-PA"/>
    </source>
</evidence>
<name>A0A1A9X570_9MUSC</name>
<organism evidence="11 12">
    <name type="scientific">Glossina brevipalpis</name>
    <dbReference type="NCBI Taxonomy" id="37001"/>
    <lineage>
        <taxon>Eukaryota</taxon>
        <taxon>Metazoa</taxon>
        <taxon>Ecdysozoa</taxon>
        <taxon>Arthropoda</taxon>
        <taxon>Hexapoda</taxon>
        <taxon>Insecta</taxon>
        <taxon>Pterygota</taxon>
        <taxon>Neoptera</taxon>
        <taxon>Endopterygota</taxon>
        <taxon>Diptera</taxon>
        <taxon>Brachycera</taxon>
        <taxon>Muscomorpha</taxon>
        <taxon>Hippoboscoidea</taxon>
        <taxon>Glossinidae</taxon>
        <taxon>Glossina</taxon>
    </lineage>
</organism>
<evidence type="ECO:0000256" key="8">
    <source>
        <dbReference type="ARBA" id="ARBA00023170"/>
    </source>
</evidence>
<feature type="transmembrane region" description="Helical" evidence="10">
    <location>
        <begin position="170"/>
        <end position="191"/>
    </location>
</feature>
<keyword evidence="8 10" id="KW-0675">Receptor</keyword>
<keyword evidence="9 10" id="KW-0807">Transducer</keyword>
<dbReference type="GO" id="GO:0005886">
    <property type="term" value="C:plasma membrane"/>
    <property type="evidence" value="ECO:0007669"/>
    <property type="project" value="UniProtKB-SubCell"/>
</dbReference>
<dbReference type="VEuPathDB" id="VectorBase:GBRI044639"/>
<keyword evidence="3 10" id="KW-0716">Sensory transduction</keyword>
<keyword evidence="2" id="KW-1003">Cell membrane</keyword>
<sequence length="430" mass="49329">MASVISNSAEDHQQADKKNIINKKGFDNQLQINLNNNFENALNQNVRTVHGTRYLFNGFRFLGIYMPKKNRVFYVIWSFLINSAVTIYLPVGFILTLLTTSSNDLKFGDLLTTAQAGVNTVGSSVKFTLMGFLLPKLLSTENILNRLDERCKTTEELDSINKFIKDGNRFVVLFAITYWTYTTATCISSVISARLPYNLYNPFFVYHQSTELFILSILMEMILMNTVGFQQVVDDSYPIIYVNILRTHIDLLLKRIKRLGLARSMSHEETYEELKLCIIDHKNIIEVYNIVSSVISMTMFVQFTTTAIVLGTTLINILLFATNFLSTIASCFYVLAVIAEIFPLCYYAQYLIDESNLLADAMFHSNWMEQDLRYQKLLIFFTQRSQRVMDLSAGKLFPITLKSFLSVAKFSFSLYTLIKGMDVKERFGLN</sequence>
<evidence type="ECO:0000256" key="10">
    <source>
        <dbReference type="RuleBase" id="RU351113"/>
    </source>
</evidence>
<feature type="transmembrane region" description="Helical" evidence="10">
    <location>
        <begin position="72"/>
        <end position="98"/>
    </location>
</feature>
<reference evidence="11" key="2">
    <citation type="submission" date="2020-05" db="UniProtKB">
        <authorList>
            <consortium name="EnsemblMetazoa"/>
        </authorList>
    </citation>
    <scope>IDENTIFICATION</scope>
    <source>
        <strain evidence="11">IAEA</strain>
    </source>
</reference>
<keyword evidence="4 10" id="KW-0812">Transmembrane</keyword>
<comment type="similarity">
    <text evidence="10">Belongs to the insect chemoreceptor superfamily. Heteromeric odorant receptor channel (TC 1.A.69) family.</text>
</comment>
<evidence type="ECO:0000256" key="5">
    <source>
        <dbReference type="ARBA" id="ARBA00022725"/>
    </source>
</evidence>
<feature type="transmembrane region" description="Helical" evidence="10">
    <location>
        <begin position="332"/>
        <end position="352"/>
    </location>
</feature>
<comment type="subcellular location">
    <subcellularLocation>
        <location evidence="1 10">Cell membrane</location>
        <topology evidence="1 10">Multi-pass membrane protein</topology>
    </subcellularLocation>
</comment>
<evidence type="ECO:0000256" key="1">
    <source>
        <dbReference type="ARBA" id="ARBA00004651"/>
    </source>
</evidence>
<evidence type="ECO:0000256" key="2">
    <source>
        <dbReference type="ARBA" id="ARBA00022475"/>
    </source>
</evidence>
<dbReference type="Proteomes" id="UP000091820">
    <property type="component" value="Unassembled WGS sequence"/>
</dbReference>
<keyword evidence="6 10" id="KW-1133">Transmembrane helix</keyword>
<dbReference type="GO" id="GO:0007165">
    <property type="term" value="P:signal transduction"/>
    <property type="evidence" value="ECO:0007669"/>
    <property type="project" value="UniProtKB-KW"/>
</dbReference>
<dbReference type="PANTHER" id="PTHR21137:SF35">
    <property type="entry name" value="ODORANT RECEPTOR 19A-RELATED"/>
    <property type="match status" value="1"/>
</dbReference>
<evidence type="ECO:0000256" key="9">
    <source>
        <dbReference type="ARBA" id="ARBA00023224"/>
    </source>
</evidence>
<evidence type="ECO:0000256" key="7">
    <source>
        <dbReference type="ARBA" id="ARBA00023136"/>
    </source>
</evidence>
<protein>
    <recommendedName>
        <fullName evidence="10">Odorant receptor</fullName>
    </recommendedName>
</protein>
<evidence type="ECO:0000256" key="3">
    <source>
        <dbReference type="ARBA" id="ARBA00022606"/>
    </source>
</evidence>
<feature type="transmembrane region" description="Helical" evidence="10">
    <location>
        <begin position="396"/>
        <end position="418"/>
    </location>
</feature>
<evidence type="ECO:0000313" key="12">
    <source>
        <dbReference type="Proteomes" id="UP000091820"/>
    </source>
</evidence>
<evidence type="ECO:0000256" key="6">
    <source>
        <dbReference type="ARBA" id="ARBA00022989"/>
    </source>
</evidence>
<accession>A0A1A9X570</accession>
<keyword evidence="5 10" id="KW-0552">Olfaction</keyword>
<keyword evidence="12" id="KW-1185">Reference proteome</keyword>
<dbReference type="AlphaFoldDB" id="A0A1A9X570"/>
<proteinExistence type="inferred from homology"/>
<dbReference type="EnsemblMetazoa" id="GBRI044639-RA">
    <property type="protein sequence ID" value="GBRI044639-PA"/>
    <property type="gene ID" value="GBRI044639"/>
</dbReference>
<keyword evidence="7 10" id="KW-0472">Membrane</keyword>
<evidence type="ECO:0000256" key="4">
    <source>
        <dbReference type="ARBA" id="ARBA00022692"/>
    </source>
</evidence>
<dbReference type="Pfam" id="PF02949">
    <property type="entry name" value="7tm_6"/>
    <property type="match status" value="1"/>
</dbReference>
<dbReference type="InterPro" id="IPR004117">
    <property type="entry name" value="7tm6_olfct_rcpt"/>
</dbReference>
<dbReference type="PANTHER" id="PTHR21137">
    <property type="entry name" value="ODORANT RECEPTOR"/>
    <property type="match status" value="1"/>
</dbReference>
<comment type="caution">
    <text evidence="10">Lacks conserved residue(s) required for the propagation of feature annotation.</text>
</comment>
<feature type="transmembrane region" description="Helical" evidence="10">
    <location>
        <begin position="299"/>
        <end position="320"/>
    </location>
</feature>
<dbReference type="STRING" id="37001.A0A1A9X570"/>
<reference evidence="12" key="1">
    <citation type="submission" date="2014-03" db="EMBL/GenBank/DDBJ databases">
        <authorList>
            <person name="Aksoy S."/>
            <person name="Warren W."/>
            <person name="Wilson R.K."/>
        </authorList>
    </citation>
    <scope>NUCLEOTIDE SEQUENCE [LARGE SCALE GENOMIC DNA]</scope>
    <source>
        <strain evidence="12">IAEA</strain>
    </source>
</reference>
<dbReference type="GO" id="GO:0005549">
    <property type="term" value="F:odorant binding"/>
    <property type="evidence" value="ECO:0007669"/>
    <property type="project" value="InterPro"/>
</dbReference>